<dbReference type="InterPro" id="IPR005311">
    <property type="entry name" value="PBP_dimer"/>
</dbReference>
<dbReference type="HAMAP" id="MF_02081">
    <property type="entry name" value="MrdA_transpept"/>
    <property type="match status" value="1"/>
</dbReference>
<keyword evidence="7 14" id="KW-0812">Transmembrane</keyword>
<keyword evidence="12 14" id="KW-0472">Membrane</keyword>
<dbReference type="EMBL" id="JBBDHC010000016">
    <property type="protein sequence ID" value="MEJ1250211.1"/>
    <property type="molecule type" value="Genomic_DNA"/>
</dbReference>
<comment type="catalytic activity">
    <reaction evidence="14">
        <text>Preferential cleavage: (Ac)2-L-Lys-D-Ala-|-D-Ala. Also transpeptidation of peptidyl-alanyl moieties that are N-acyl substituents of D-alanine.</text>
        <dbReference type="EC" id="3.4.16.4"/>
    </reaction>
</comment>
<keyword evidence="10 14" id="KW-0573">Peptidoglycan synthesis</keyword>
<keyword evidence="13 14" id="KW-0961">Cell wall biogenesis/degradation</keyword>
<evidence type="ECO:0000256" key="6">
    <source>
        <dbReference type="ARBA" id="ARBA00022670"/>
    </source>
</evidence>
<dbReference type="Pfam" id="PF00905">
    <property type="entry name" value="Transpeptidase"/>
    <property type="match status" value="1"/>
</dbReference>
<dbReference type="GO" id="GO:0009002">
    <property type="term" value="F:serine-type D-Ala-D-Ala carboxypeptidase activity"/>
    <property type="evidence" value="ECO:0007669"/>
    <property type="project" value="UniProtKB-UniRule"/>
</dbReference>
<keyword evidence="18" id="KW-1185">Reference proteome</keyword>
<dbReference type="InterPro" id="IPR012338">
    <property type="entry name" value="Beta-lactam/transpept-like"/>
</dbReference>
<evidence type="ECO:0000256" key="12">
    <source>
        <dbReference type="ARBA" id="ARBA00023136"/>
    </source>
</evidence>
<dbReference type="GO" id="GO:0005886">
    <property type="term" value="C:plasma membrane"/>
    <property type="evidence" value="ECO:0007669"/>
    <property type="project" value="UniProtKB-SubCell"/>
</dbReference>
<feature type="domain" description="Penicillin-binding protein dimerisation" evidence="16">
    <location>
        <begin position="65"/>
        <end position="235"/>
    </location>
</feature>
<evidence type="ECO:0000256" key="1">
    <source>
        <dbReference type="ARBA" id="ARBA00004167"/>
    </source>
</evidence>
<feature type="domain" description="Penicillin-binding protein transpeptidase" evidence="15">
    <location>
        <begin position="268"/>
        <end position="610"/>
    </location>
</feature>
<evidence type="ECO:0000256" key="2">
    <source>
        <dbReference type="ARBA" id="ARBA00004236"/>
    </source>
</evidence>
<evidence type="ECO:0000256" key="4">
    <source>
        <dbReference type="ARBA" id="ARBA00022519"/>
    </source>
</evidence>
<evidence type="ECO:0000256" key="7">
    <source>
        <dbReference type="ARBA" id="ARBA00022692"/>
    </source>
</evidence>
<dbReference type="Gene3D" id="3.30.1390.30">
    <property type="entry name" value="Penicillin-binding protein 2a, domain 3"/>
    <property type="match status" value="1"/>
</dbReference>
<keyword evidence="9 14" id="KW-0133">Cell shape</keyword>
<evidence type="ECO:0000259" key="16">
    <source>
        <dbReference type="Pfam" id="PF03717"/>
    </source>
</evidence>
<feature type="active site" description="Acyl-ester intermediate" evidence="14">
    <location>
        <position position="327"/>
    </location>
</feature>
<evidence type="ECO:0000256" key="13">
    <source>
        <dbReference type="ARBA" id="ARBA00023316"/>
    </source>
</evidence>
<dbReference type="GO" id="GO:0008658">
    <property type="term" value="F:penicillin binding"/>
    <property type="evidence" value="ECO:0007669"/>
    <property type="project" value="UniProtKB-UniRule"/>
</dbReference>
<dbReference type="PANTHER" id="PTHR30627">
    <property type="entry name" value="PEPTIDOGLYCAN D,D-TRANSPEPTIDASE"/>
    <property type="match status" value="1"/>
</dbReference>
<comment type="pathway">
    <text evidence="14">Cell wall biogenesis; peptidoglycan biosynthesis.</text>
</comment>
<dbReference type="RefSeq" id="WP_337335914.1">
    <property type="nucleotide sequence ID" value="NZ_JBBDHC010000016.1"/>
</dbReference>
<keyword evidence="6 14" id="KW-0645">Protease</keyword>
<comment type="function">
    <text evidence="14">Catalyzes cross-linking of the peptidoglycan cell wall.</text>
</comment>
<evidence type="ECO:0000256" key="11">
    <source>
        <dbReference type="ARBA" id="ARBA00022989"/>
    </source>
</evidence>
<dbReference type="AlphaFoldDB" id="A0AAW9R8T9"/>
<evidence type="ECO:0000259" key="15">
    <source>
        <dbReference type="Pfam" id="PF00905"/>
    </source>
</evidence>
<dbReference type="Gene3D" id="3.90.1310.10">
    <property type="entry name" value="Penicillin-binding protein 2a (Domain 2)"/>
    <property type="match status" value="1"/>
</dbReference>
<gene>
    <name evidence="14 17" type="primary">mrdA</name>
    <name evidence="17" type="ORF">WB794_11070</name>
</gene>
<evidence type="ECO:0000256" key="10">
    <source>
        <dbReference type="ARBA" id="ARBA00022984"/>
    </source>
</evidence>
<keyword evidence="11 14" id="KW-1133">Transmembrane helix</keyword>
<evidence type="ECO:0000313" key="17">
    <source>
        <dbReference type="EMBL" id="MEJ1250211.1"/>
    </source>
</evidence>
<dbReference type="GO" id="GO:0006508">
    <property type="term" value="P:proteolysis"/>
    <property type="evidence" value="ECO:0007669"/>
    <property type="project" value="UniProtKB-KW"/>
</dbReference>
<dbReference type="Gene3D" id="3.40.710.10">
    <property type="entry name" value="DD-peptidase/beta-lactamase superfamily"/>
    <property type="match status" value="1"/>
</dbReference>
<sequence length="619" mass="67447">MRTPGRPMRNPLAEAAVQRRRALVAFLAVFALLAVLAGRFAWLQVFSYEEFHTRSEANRIKARPIVPARGLIYDRAGRILADNVPAYRLDVVREDAGDLDEMVARLREVIDLDEDDARAFIAAARARRSFQPVTVKLRLSDIEVARFAVNRHRFPGVEVVPYLNRHYPHGELFAHVVGYVGRIDTADLARVDPARYSGATHIGKTGIERYYESRLHGQVGIEQVEINAEGRALRVVGREPAHAGQDLYLSIDAELQQAVVDAFEGQPGAAVVLDPRNGEVLALASLPSYDPNPFVSGIGQAAYAALLDSPSRPLFNRVLQGGYEPGSTLKPFVALAGLEYGLRTPRDTTLSTGAFRLPGQEREYRDWRRGGHGAVNLNEAMAQSVNTYFFQLAVDMGIERLGAYLGQFGFGEATGIDLLGEASGVLPSPQWKRANRSLPWYPGETVIAGIGQGFWVVTPLQLAQATQMLANGGIRYPPHLLRATQARFDAPPVPEGWPAPGPSMVKNPANLQAVTQAMVQVLHGPTGTARATLAQFELDYTVAGKTGTAQRVSRRGEQALDVNQLPVAQRHNALFIAFAPVEAPRVAVMVVVEHGGSGSAVATPVALRIVDAWLRRNPA</sequence>
<comment type="similarity">
    <text evidence="14">Belongs to the transpeptidase family. MrdA subfamily.</text>
</comment>
<keyword evidence="8 14" id="KW-0378">Hydrolase</keyword>
<dbReference type="InterPro" id="IPR017790">
    <property type="entry name" value="Penicillin-binding_protein_2"/>
</dbReference>
<organism evidence="17 18">
    <name type="scientific">Denitratimonas tolerans</name>
    <dbReference type="NCBI Taxonomy" id="1338420"/>
    <lineage>
        <taxon>Bacteria</taxon>
        <taxon>Pseudomonadati</taxon>
        <taxon>Pseudomonadota</taxon>
        <taxon>Gammaproteobacteria</taxon>
        <taxon>Lysobacterales</taxon>
        <taxon>Lysobacteraceae</taxon>
        <taxon>Denitratimonas</taxon>
    </lineage>
</organism>
<proteinExistence type="inferred from homology"/>
<dbReference type="InterPro" id="IPR050515">
    <property type="entry name" value="Beta-lactam/transpept"/>
</dbReference>
<dbReference type="SUPFAM" id="SSF56519">
    <property type="entry name" value="Penicillin binding protein dimerisation domain"/>
    <property type="match status" value="1"/>
</dbReference>
<dbReference type="InterPro" id="IPR001460">
    <property type="entry name" value="PCN-bd_Tpept"/>
</dbReference>
<evidence type="ECO:0000256" key="9">
    <source>
        <dbReference type="ARBA" id="ARBA00022960"/>
    </source>
</evidence>
<comment type="subcellular location">
    <subcellularLocation>
        <location evidence="2">Cell membrane</location>
    </subcellularLocation>
    <subcellularLocation>
        <location evidence="1">Membrane</location>
        <topology evidence="1">Single-pass membrane protein</topology>
    </subcellularLocation>
</comment>
<dbReference type="GO" id="GO:0071555">
    <property type="term" value="P:cell wall organization"/>
    <property type="evidence" value="ECO:0007669"/>
    <property type="project" value="UniProtKB-KW"/>
</dbReference>
<name>A0AAW9R8T9_9GAMM</name>
<dbReference type="GO" id="GO:0008360">
    <property type="term" value="P:regulation of cell shape"/>
    <property type="evidence" value="ECO:0007669"/>
    <property type="project" value="UniProtKB-KW"/>
</dbReference>
<evidence type="ECO:0000256" key="5">
    <source>
        <dbReference type="ARBA" id="ARBA00022645"/>
    </source>
</evidence>
<comment type="caution">
    <text evidence="17">The sequence shown here is derived from an EMBL/GenBank/DDBJ whole genome shotgun (WGS) entry which is preliminary data.</text>
</comment>
<dbReference type="EC" id="3.4.16.4" evidence="14"/>
<evidence type="ECO:0000256" key="3">
    <source>
        <dbReference type="ARBA" id="ARBA00022475"/>
    </source>
</evidence>
<reference evidence="17 18" key="1">
    <citation type="journal article" date="2016" name="Antonie Van Leeuwenhoek">
        <title>Denitratimonas tolerans gen. nov., sp. nov., a denitrifying bacterium isolated from a bioreactor for tannery wastewater treatment.</title>
        <authorList>
            <person name="Han S.I."/>
            <person name="Kim J.O."/>
            <person name="Lee Y.R."/>
            <person name="Ekpeghere K.I."/>
            <person name="Koh S.C."/>
            <person name="Whang K.S."/>
        </authorList>
    </citation>
    <scope>NUCLEOTIDE SEQUENCE [LARGE SCALE GENOMIC DNA]</scope>
    <source>
        <strain evidence="17 18">KACC 17565</strain>
    </source>
</reference>
<keyword evidence="3 14" id="KW-1003">Cell membrane</keyword>
<evidence type="ECO:0000256" key="8">
    <source>
        <dbReference type="ARBA" id="ARBA00022801"/>
    </source>
</evidence>
<accession>A0AAW9R8T9</accession>
<dbReference type="InterPro" id="IPR036138">
    <property type="entry name" value="PBP_dimer_sf"/>
</dbReference>
<dbReference type="NCBIfam" id="TIGR03423">
    <property type="entry name" value="pbp2_mrdA"/>
    <property type="match status" value="1"/>
</dbReference>
<dbReference type="SUPFAM" id="SSF56601">
    <property type="entry name" value="beta-lactamase/transpeptidase-like"/>
    <property type="match status" value="1"/>
</dbReference>
<dbReference type="PANTHER" id="PTHR30627:SF2">
    <property type="entry name" value="PEPTIDOGLYCAN D,D-TRANSPEPTIDASE MRDA"/>
    <property type="match status" value="1"/>
</dbReference>
<keyword evidence="5 14" id="KW-0121">Carboxypeptidase</keyword>
<dbReference type="GO" id="GO:0009252">
    <property type="term" value="P:peptidoglycan biosynthetic process"/>
    <property type="evidence" value="ECO:0007669"/>
    <property type="project" value="UniProtKB-UniRule"/>
</dbReference>
<comment type="caution">
    <text evidence="14">Lacks conserved residue(s) required for the propagation of feature annotation.</text>
</comment>
<evidence type="ECO:0000313" key="18">
    <source>
        <dbReference type="Proteomes" id="UP001364472"/>
    </source>
</evidence>
<keyword evidence="4 14" id="KW-0997">Cell inner membrane</keyword>
<protein>
    <recommendedName>
        <fullName evidence="14">Peptidoglycan D,D-transpeptidase MrdA</fullName>
        <ecNumber evidence="14">3.4.16.4</ecNumber>
    </recommendedName>
    <alternativeName>
        <fullName evidence="14">Penicillin-binding protein 2</fullName>
        <shortName evidence="14">PBP-2</shortName>
    </alternativeName>
</protein>
<dbReference type="Proteomes" id="UP001364472">
    <property type="component" value="Unassembled WGS sequence"/>
</dbReference>
<dbReference type="Pfam" id="PF03717">
    <property type="entry name" value="PBP_dimer"/>
    <property type="match status" value="1"/>
</dbReference>
<dbReference type="GO" id="GO:0071972">
    <property type="term" value="F:peptidoglycan L,D-transpeptidase activity"/>
    <property type="evidence" value="ECO:0007669"/>
    <property type="project" value="TreeGrafter"/>
</dbReference>
<evidence type="ECO:0000256" key="14">
    <source>
        <dbReference type="HAMAP-Rule" id="MF_02081"/>
    </source>
</evidence>